<keyword evidence="1" id="KW-1133">Transmembrane helix</keyword>
<name>A0A0L0FXP0_9EUKA</name>
<evidence type="ECO:0000256" key="1">
    <source>
        <dbReference type="SAM" id="Phobius"/>
    </source>
</evidence>
<dbReference type="eggNOG" id="KOG3317">
    <property type="taxonomic scope" value="Eukaryota"/>
</dbReference>
<dbReference type="PANTHER" id="PTHR12861:SF3">
    <property type="entry name" value="TRANSLOCON-ASSOCIATED PROTEIN SUBUNIT BETA"/>
    <property type="match status" value="1"/>
</dbReference>
<dbReference type="PANTHER" id="PTHR12861">
    <property type="entry name" value="TRANSLOCON-ASSOCIATED PROTEIN, BETA SUBUNIT PRECURSOR TRAP-BETA SIGNAL SEQUENCE RECEPTOR BETA SUBUNIT"/>
    <property type="match status" value="1"/>
</dbReference>
<dbReference type="OrthoDB" id="5860827at2759"/>
<accession>A0A0L0FXP0</accession>
<sequence>MSFIMQTVLLALGVFACMVSGQGLDSRLEKGGARVLAMKTIGNRMAVEDKDLTVLYNFYNVGDGIATDIRVESPDTFIDWPLKNGLSTGFQIPFIQPGENVTHALIYQLGKVGKTNTLNATDFTYKNGKKLVLSKTSAPGPVKVQSNAEYERLYTLQMRPWLLYGACSALIVVLPYLGFQSSSSKAKRA</sequence>
<keyword evidence="1" id="KW-0812">Transmembrane</keyword>
<keyword evidence="4" id="KW-1185">Reference proteome</keyword>
<gene>
    <name evidence="3" type="ORF">SARC_06091</name>
</gene>
<keyword evidence="2" id="KW-0732">Signal</keyword>
<dbReference type="AlphaFoldDB" id="A0A0L0FXP0"/>
<dbReference type="STRING" id="667725.A0A0L0FXP0"/>
<organism evidence="3 4">
    <name type="scientific">Sphaeroforma arctica JP610</name>
    <dbReference type="NCBI Taxonomy" id="667725"/>
    <lineage>
        <taxon>Eukaryota</taxon>
        <taxon>Ichthyosporea</taxon>
        <taxon>Ichthyophonida</taxon>
        <taxon>Sphaeroforma</taxon>
    </lineage>
</organism>
<protein>
    <recommendedName>
        <fullName evidence="5">Translocon-associated protein subunit beta</fullName>
    </recommendedName>
</protein>
<evidence type="ECO:0000313" key="4">
    <source>
        <dbReference type="Proteomes" id="UP000054560"/>
    </source>
</evidence>
<feature type="transmembrane region" description="Helical" evidence="1">
    <location>
        <begin position="161"/>
        <end position="179"/>
    </location>
</feature>
<dbReference type="GO" id="GO:0005783">
    <property type="term" value="C:endoplasmic reticulum"/>
    <property type="evidence" value="ECO:0007669"/>
    <property type="project" value="TreeGrafter"/>
</dbReference>
<feature type="chain" id="PRO_5005539069" description="Translocon-associated protein subunit beta" evidence="2">
    <location>
        <begin position="22"/>
        <end position="189"/>
    </location>
</feature>
<feature type="signal peptide" evidence="2">
    <location>
        <begin position="1"/>
        <end position="21"/>
    </location>
</feature>
<evidence type="ECO:0000313" key="3">
    <source>
        <dbReference type="EMBL" id="KNC81590.1"/>
    </source>
</evidence>
<dbReference type="EMBL" id="KQ242017">
    <property type="protein sequence ID" value="KNC81590.1"/>
    <property type="molecule type" value="Genomic_DNA"/>
</dbReference>
<evidence type="ECO:0008006" key="5">
    <source>
        <dbReference type="Google" id="ProtNLM"/>
    </source>
</evidence>
<dbReference type="GeneID" id="25906595"/>
<dbReference type="Pfam" id="PF05753">
    <property type="entry name" value="TRAP_beta"/>
    <property type="match status" value="1"/>
</dbReference>
<keyword evidence="1" id="KW-0472">Membrane</keyword>
<dbReference type="Proteomes" id="UP000054560">
    <property type="component" value="Unassembled WGS sequence"/>
</dbReference>
<proteinExistence type="predicted"/>
<reference evidence="3 4" key="1">
    <citation type="submission" date="2011-02" db="EMBL/GenBank/DDBJ databases">
        <title>The Genome Sequence of Sphaeroforma arctica JP610.</title>
        <authorList>
            <consortium name="The Broad Institute Genome Sequencing Platform"/>
            <person name="Russ C."/>
            <person name="Cuomo C."/>
            <person name="Young S.K."/>
            <person name="Zeng Q."/>
            <person name="Gargeya S."/>
            <person name="Alvarado L."/>
            <person name="Berlin A."/>
            <person name="Chapman S.B."/>
            <person name="Chen Z."/>
            <person name="Freedman E."/>
            <person name="Gellesch M."/>
            <person name="Goldberg J."/>
            <person name="Griggs A."/>
            <person name="Gujja S."/>
            <person name="Heilman E."/>
            <person name="Heiman D."/>
            <person name="Howarth C."/>
            <person name="Mehta T."/>
            <person name="Neiman D."/>
            <person name="Pearson M."/>
            <person name="Roberts A."/>
            <person name="Saif S."/>
            <person name="Shea T."/>
            <person name="Shenoy N."/>
            <person name="Sisk P."/>
            <person name="Stolte C."/>
            <person name="Sykes S."/>
            <person name="White J."/>
            <person name="Yandava C."/>
            <person name="Burger G."/>
            <person name="Gray M.W."/>
            <person name="Holland P.W.H."/>
            <person name="King N."/>
            <person name="Lang F.B.F."/>
            <person name="Roger A.J."/>
            <person name="Ruiz-Trillo I."/>
            <person name="Haas B."/>
            <person name="Nusbaum C."/>
            <person name="Birren B."/>
        </authorList>
    </citation>
    <scope>NUCLEOTIDE SEQUENCE [LARGE SCALE GENOMIC DNA]</scope>
    <source>
        <strain evidence="3 4">JP610</strain>
    </source>
</reference>
<evidence type="ECO:0000256" key="2">
    <source>
        <dbReference type="SAM" id="SignalP"/>
    </source>
</evidence>
<dbReference type="RefSeq" id="XP_014155492.1">
    <property type="nucleotide sequence ID" value="XM_014300017.1"/>
</dbReference>